<dbReference type="EMBL" id="JBHGPK010000026">
    <property type="protein sequence ID" value="MFC2254041.1"/>
    <property type="molecule type" value="Genomic_DNA"/>
</dbReference>
<dbReference type="Pfam" id="PF00392">
    <property type="entry name" value="GntR"/>
    <property type="match status" value="1"/>
</dbReference>
<dbReference type="PANTHER" id="PTHR43537">
    <property type="entry name" value="TRANSCRIPTIONAL REGULATOR, GNTR FAMILY"/>
    <property type="match status" value="1"/>
</dbReference>
<evidence type="ECO:0000256" key="3">
    <source>
        <dbReference type="ARBA" id="ARBA00023163"/>
    </source>
</evidence>
<keyword evidence="2" id="KW-0238">DNA-binding</keyword>
<dbReference type="InterPro" id="IPR036388">
    <property type="entry name" value="WH-like_DNA-bd_sf"/>
</dbReference>
<dbReference type="Proteomes" id="UP001595190">
    <property type="component" value="Unassembled WGS sequence"/>
</dbReference>
<evidence type="ECO:0000259" key="4">
    <source>
        <dbReference type="PROSITE" id="PS50949"/>
    </source>
</evidence>
<dbReference type="PROSITE" id="PS50949">
    <property type="entry name" value="HTH_GNTR"/>
    <property type="match status" value="1"/>
</dbReference>
<keyword evidence="3" id="KW-0804">Transcription</keyword>
<name>A0ABV6ZPB9_9HYPH</name>
<dbReference type="InterPro" id="IPR036390">
    <property type="entry name" value="WH_DNA-bd_sf"/>
</dbReference>
<dbReference type="Gene3D" id="1.20.120.530">
    <property type="entry name" value="GntR ligand-binding domain-like"/>
    <property type="match status" value="1"/>
</dbReference>
<sequence length="228" mass="25518">MPLSIEHQAPSPRQRFAAIHQTLRNRICLLIYPPGAALSEAELAREFGVSRTPMRRVMQALENEGLIETTPSVGSMVTAVDLRALRDAYSLRIKLAELLGELSPATAFTRTIATLRELAAECTPLVVDHDVRALAQISHRLQDEILQLSGNAEYRSISEVLYYKTIRAYLQILPELNWSPEILSQAEEIGEIIASLEACDVKAVGFIRRNHIARTLNRITSFMLGERD</sequence>
<dbReference type="Gene3D" id="1.10.10.10">
    <property type="entry name" value="Winged helix-like DNA-binding domain superfamily/Winged helix DNA-binding domain"/>
    <property type="match status" value="1"/>
</dbReference>
<dbReference type="RefSeq" id="WP_311934712.1">
    <property type="nucleotide sequence ID" value="NZ_JAVSCS010000010.1"/>
</dbReference>
<feature type="domain" description="HTH gntR-type" evidence="4">
    <location>
        <begin position="13"/>
        <end position="80"/>
    </location>
</feature>
<dbReference type="CDD" id="cd07377">
    <property type="entry name" value="WHTH_GntR"/>
    <property type="match status" value="1"/>
</dbReference>
<dbReference type="SUPFAM" id="SSF48008">
    <property type="entry name" value="GntR ligand-binding domain-like"/>
    <property type="match status" value="1"/>
</dbReference>
<protein>
    <submittedName>
        <fullName evidence="5">GntR family transcriptional regulator</fullName>
    </submittedName>
</protein>
<dbReference type="InterPro" id="IPR008920">
    <property type="entry name" value="TF_FadR/GntR_C"/>
</dbReference>
<evidence type="ECO:0000313" key="6">
    <source>
        <dbReference type="Proteomes" id="UP001595190"/>
    </source>
</evidence>
<dbReference type="SMART" id="SM00345">
    <property type="entry name" value="HTH_GNTR"/>
    <property type="match status" value="1"/>
</dbReference>
<dbReference type="InterPro" id="IPR000524">
    <property type="entry name" value="Tscrpt_reg_HTH_GntR"/>
</dbReference>
<evidence type="ECO:0000256" key="2">
    <source>
        <dbReference type="ARBA" id="ARBA00023125"/>
    </source>
</evidence>
<proteinExistence type="predicted"/>
<dbReference type="PANTHER" id="PTHR43537:SF5">
    <property type="entry name" value="UXU OPERON TRANSCRIPTIONAL REGULATOR"/>
    <property type="match status" value="1"/>
</dbReference>
<comment type="caution">
    <text evidence="5">The sequence shown here is derived from an EMBL/GenBank/DDBJ whole genome shotgun (WGS) entry which is preliminary data.</text>
</comment>
<keyword evidence="1" id="KW-0805">Transcription regulation</keyword>
<accession>A0ABV6ZPB9</accession>
<evidence type="ECO:0000256" key="1">
    <source>
        <dbReference type="ARBA" id="ARBA00023015"/>
    </source>
</evidence>
<dbReference type="PRINTS" id="PR00035">
    <property type="entry name" value="HTHGNTR"/>
</dbReference>
<organism evidence="5 6">
    <name type="scientific">Labrys neptuniae</name>
    <dbReference type="NCBI Taxonomy" id="376174"/>
    <lineage>
        <taxon>Bacteria</taxon>
        <taxon>Pseudomonadati</taxon>
        <taxon>Pseudomonadota</taxon>
        <taxon>Alphaproteobacteria</taxon>
        <taxon>Hyphomicrobiales</taxon>
        <taxon>Xanthobacteraceae</taxon>
        <taxon>Labrys</taxon>
    </lineage>
</organism>
<gene>
    <name evidence="5" type="ORF">ACETRX_30725</name>
</gene>
<evidence type="ECO:0000313" key="5">
    <source>
        <dbReference type="EMBL" id="MFC2254041.1"/>
    </source>
</evidence>
<dbReference type="SUPFAM" id="SSF46785">
    <property type="entry name" value="Winged helix' DNA-binding domain"/>
    <property type="match status" value="1"/>
</dbReference>
<reference evidence="5 6" key="1">
    <citation type="submission" date="2024-09" db="EMBL/GenBank/DDBJ databases">
        <title>Description of Labrys sedimenti sp. nov., isolated from a diclofenac-degrading enrichment culture, and genome-based reclassification of Labrys portucalensis as a later heterotypic synonym of Labrys neptuniae.</title>
        <authorList>
            <person name="Tancsics A."/>
            <person name="Csepanyi A."/>
        </authorList>
    </citation>
    <scope>NUCLEOTIDE SEQUENCE [LARGE SCALE GENOMIC DNA]</scope>
    <source>
        <strain evidence="5 6">LMG 23412</strain>
    </source>
</reference>